<comment type="caution">
    <text evidence="3">The sequence shown here is derived from an EMBL/GenBank/DDBJ whole genome shotgun (WGS) entry which is preliminary data.</text>
</comment>
<evidence type="ECO:0000313" key="3">
    <source>
        <dbReference type="EMBL" id="TPX30921.1"/>
    </source>
</evidence>
<gene>
    <name evidence="3" type="ORF">SmJEL517_g05610</name>
</gene>
<dbReference type="InterPro" id="IPR036047">
    <property type="entry name" value="F-box-like_dom_sf"/>
</dbReference>
<name>A0A507BUN4_9FUNG</name>
<dbReference type="SUPFAM" id="SSF81383">
    <property type="entry name" value="F-box domain"/>
    <property type="match status" value="1"/>
</dbReference>
<dbReference type="EMBL" id="QEAO01000053">
    <property type="protein sequence ID" value="TPX30921.1"/>
    <property type="molecule type" value="Genomic_DNA"/>
</dbReference>
<protein>
    <recommendedName>
        <fullName evidence="2">F-box domain-containing protein</fullName>
    </recommendedName>
</protein>
<dbReference type="OrthoDB" id="2133048at2759"/>
<dbReference type="Proteomes" id="UP000319731">
    <property type="component" value="Unassembled WGS sequence"/>
</dbReference>
<feature type="compositionally biased region" description="Low complexity" evidence="1">
    <location>
        <begin position="22"/>
        <end position="34"/>
    </location>
</feature>
<reference evidence="3 4" key="1">
    <citation type="journal article" date="2019" name="Sci. Rep.">
        <title>Comparative genomics of chytrid fungi reveal insights into the obligate biotrophic and pathogenic lifestyle of Synchytrium endobioticum.</title>
        <authorList>
            <person name="van de Vossenberg B.T.L.H."/>
            <person name="Warris S."/>
            <person name="Nguyen H.D.T."/>
            <person name="van Gent-Pelzer M.P.E."/>
            <person name="Joly D.L."/>
            <person name="van de Geest H.C."/>
            <person name="Bonants P.J.M."/>
            <person name="Smith D.S."/>
            <person name="Levesque C.A."/>
            <person name="van der Lee T.A.J."/>
        </authorList>
    </citation>
    <scope>NUCLEOTIDE SEQUENCE [LARGE SCALE GENOMIC DNA]</scope>
    <source>
        <strain evidence="3 4">JEL517</strain>
    </source>
</reference>
<accession>A0A507BUN4</accession>
<dbReference type="AlphaFoldDB" id="A0A507BUN4"/>
<dbReference type="RefSeq" id="XP_031022471.1">
    <property type="nucleotide sequence ID" value="XM_031171536.1"/>
</dbReference>
<evidence type="ECO:0000259" key="2">
    <source>
        <dbReference type="PROSITE" id="PS50181"/>
    </source>
</evidence>
<proteinExistence type="predicted"/>
<keyword evidence="4" id="KW-1185">Reference proteome</keyword>
<evidence type="ECO:0000313" key="4">
    <source>
        <dbReference type="Proteomes" id="UP000319731"/>
    </source>
</evidence>
<dbReference type="InterPro" id="IPR001810">
    <property type="entry name" value="F-box_dom"/>
</dbReference>
<evidence type="ECO:0000256" key="1">
    <source>
        <dbReference type="SAM" id="MobiDB-lite"/>
    </source>
</evidence>
<feature type="region of interest" description="Disordered" evidence="1">
    <location>
        <begin position="15"/>
        <end position="34"/>
    </location>
</feature>
<sequence>MDALKRIITKIRTSFSERTKSGRSSPRSTISSGSKSFASLQSWRSESTLYTSAAVSLKGEESNLVYSPVTSMLSARNTLERPINRTNNSFSPLLDLPVELIITISHQAGFHESMTLALCCKRLNEILMDTRSWYAYTATTPDIIESRINIVTKLSTFDHLLFGVWPKAPLYTVEEEPQDIPMSSSNSSLSTLVAVSPAEKARKKDHINLFFEHRAFSDRFSFLGGVEFDVKDNGRVSSDFFEHLESKPCQQLEPTSPTSNAPLAITEHICNECYSYHHRKILRNYFVFDSHDLQDVSKPAFEWTWESINKKRIVKISVVPQRGVLGYASARNMPYILSEAVTINGKQLLGGLRRHYERLVGHLDSHNSRVVTM</sequence>
<dbReference type="GeneID" id="42006833"/>
<dbReference type="PROSITE" id="PS50181">
    <property type="entry name" value="FBOX"/>
    <property type="match status" value="1"/>
</dbReference>
<feature type="domain" description="F-box" evidence="2">
    <location>
        <begin position="90"/>
        <end position="136"/>
    </location>
</feature>
<organism evidence="3 4">
    <name type="scientific">Synchytrium microbalum</name>
    <dbReference type="NCBI Taxonomy" id="1806994"/>
    <lineage>
        <taxon>Eukaryota</taxon>
        <taxon>Fungi</taxon>
        <taxon>Fungi incertae sedis</taxon>
        <taxon>Chytridiomycota</taxon>
        <taxon>Chytridiomycota incertae sedis</taxon>
        <taxon>Chytridiomycetes</taxon>
        <taxon>Synchytriales</taxon>
        <taxon>Synchytriaceae</taxon>
        <taxon>Synchytrium</taxon>
    </lineage>
</organism>